<protein>
    <recommendedName>
        <fullName evidence="1">NWD NACHT-NTPase N-terminal domain-containing protein</fullName>
    </recommendedName>
</protein>
<organism evidence="2 3">
    <name type="scientific">Coniochaeta ligniaria NRRL 30616</name>
    <dbReference type="NCBI Taxonomy" id="1408157"/>
    <lineage>
        <taxon>Eukaryota</taxon>
        <taxon>Fungi</taxon>
        <taxon>Dikarya</taxon>
        <taxon>Ascomycota</taxon>
        <taxon>Pezizomycotina</taxon>
        <taxon>Sordariomycetes</taxon>
        <taxon>Sordariomycetidae</taxon>
        <taxon>Coniochaetales</taxon>
        <taxon>Coniochaetaceae</taxon>
        <taxon>Coniochaeta</taxon>
    </lineage>
</organism>
<sequence>MEQPLWDRAYATLREDKAMLVQKYEELLSKEVQMATSTTPTTEPFVLATLPNDVTISANAQSRQAQLDTIIAQGLDRMEKKNKYVIAGHEFVAREQVAKAAGLVLWAKDWIGAAVKASPEASIAWAGICVVLPLLTNAKTAEEANRDGFTYVTTRMRYYAALEPLLQRLGRVAGVSDALLQEAIGHVVILYQHILEFQIRSVLRFYQSSFGGYVRDAIMPDDWKQMRVDIEKLESTVNSDFSQINEFASRQELEALD</sequence>
<name>A0A1J7IBI2_9PEZI</name>
<evidence type="ECO:0000259" key="1">
    <source>
        <dbReference type="Pfam" id="PF17100"/>
    </source>
</evidence>
<dbReference type="Pfam" id="PF17100">
    <property type="entry name" value="NACHT_N"/>
    <property type="match status" value="1"/>
</dbReference>
<keyword evidence="3" id="KW-1185">Reference proteome</keyword>
<accession>A0A1J7IBI2</accession>
<evidence type="ECO:0000313" key="3">
    <source>
        <dbReference type="Proteomes" id="UP000182658"/>
    </source>
</evidence>
<dbReference type="EMBL" id="KV875102">
    <property type="protein sequence ID" value="OIW25039.1"/>
    <property type="molecule type" value="Genomic_DNA"/>
</dbReference>
<reference evidence="2 3" key="1">
    <citation type="submission" date="2016-10" db="EMBL/GenBank/DDBJ databases">
        <title>Draft genome sequence of Coniochaeta ligniaria NRRL30616, a lignocellulolytic fungus for bioabatement of inhibitors in plant biomass hydrolysates.</title>
        <authorList>
            <consortium name="DOE Joint Genome Institute"/>
            <person name="Jimenez D.J."/>
            <person name="Hector R.E."/>
            <person name="Riley R."/>
            <person name="Sun H."/>
            <person name="Grigoriev I.V."/>
            <person name="Van Elsas J.D."/>
            <person name="Nichols N.N."/>
        </authorList>
    </citation>
    <scope>NUCLEOTIDE SEQUENCE [LARGE SCALE GENOMIC DNA]</scope>
    <source>
        <strain evidence="2 3">NRRL 30616</strain>
    </source>
</reference>
<gene>
    <name evidence="2" type="ORF">CONLIGDRAFT_583713</name>
</gene>
<dbReference type="InterPro" id="IPR031359">
    <property type="entry name" value="NACHT_N"/>
</dbReference>
<dbReference type="InParanoid" id="A0A1J7IBI2"/>
<feature type="domain" description="NWD NACHT-NTPase N-terminal" evidence="1">
    <location>
        <begin position="4"/>
        <end position="240"/>
    </location>
</feature>
<evidence type="ECO:0000313" key="2">
    <source>
        <dbReference type="EMBL" id="OIW25039.1"/>
    </source>
</evidence>
<proteinExistence type="predicted"/>
<dbReference type="OrthoDB" id="163438at2759"/>
<dbReference type="Proteomes" id="UP000182658">
    <property type="component" value="Unassembled WGS sequence"/>
</dbReference>
<feature type="non-terminal residue" evidence="2">
    <location>
        <position position="257"/>
    </location>
</feature>
<dbReference type="STRING" id="1408157.A0A1J7IBI2"/>
<dbReference type="AlphaFoldDB" id="A0A1J7IBI2"/>